<dbReference type="InterPro" id="IPR003593">
    <property type="entry name" value="AAA+_ATPase"/>
</dbReference>
<dbReference type="GO" id="GO:0016020">
    <property type="term" value="C:membrane"/>
    <property type="evidence" value="ECO:0007669"/>
    <property type="project" value="InterPro"/>
</dbReference>
<evidence type="ECO:0000256" key="3">
    <source>
        <dbReference type="ARBA" id="ARBA00022496"/>
    </source>
</evidence>
<dbReference type="Proteomes" id="UP000228987">
    <property type="component" value="Unassembled WGS sequence"/>
</dbReference>
<proteinExistence type="predicted"/>
<evidence type="ECO:0000256" key="2">
    <source>
        <dbReference type="ARBA" id="ARBA00022475"/>
    </source>
</evidence>
<dbReference type="CDD" id="cd03259">
    <property type="entry name" value="ABC_Carb_Solutes_like"/>
    <property type="match status" value="1"/>
</dbReference>
<reference evidence="11" key="1">
    <citation type="submission" date="2017-08" db="EMBL/GenBank/DDBJ databases">
        <title>A dynamic microbial community with high functional redundancy inhabits the cold, oxic subseafloor aquifer.</title>
        <authorList>
            <person name="Tully B.J."/>
            <person name="Wheat C.G."/>
            <person name="Glazer B.T."/>
            <person name="Huber J.A."/>
        </authorList>
    </citation>
    <scope>NUCLEOTIDE SEQUENCE [LARGE SCALE GENOMIC DNA]</scope>
</reference>
<evidence type="ECO:0000256" key="7">
    <source>
        <dbReference type="ARBA" id="ARBA00023065"/>
    </source>
</evidence>
<dbReference type="FunFam" id="3.40.50.300:FF:000425">
    <property type="entry name" value="Probable ABC transporter, ATP-binding subunit"/>
    <property type="match status" value="1"/>
</dbReference>
<dbReference type="GO" id="GO:0005524">
    <property type="term" value="F:ATP binding"/>
    <property type="evidence" value="ECO:0007669"/>
    <property type="project" value="UniProtKB-KW"/>
</dbReference>
<dbReference type="PROSITE" id="PS00211">
    <property type="entry name" value="ABC_TRANSPORTER_1"/>
    <property type="match status" value="1"/>
</dbReference>
<dbReference type="SMART" id="SM00382">
    <property type="entry name" value="AAA"/>
    <property type="match status" value="1"/>
</dbReference>
<keyword evidence="6" id="KW-0408">Iron</keyword>
<dbReference type="InterPro" id="IPR003439">
    <property type="entry name" value="ABC_transporter-like_ATP-bd"/>
</dbReference>
<dbReference type="GO" id="GO:0015697">
    <property type="term" value="P:quaternary ammonium group transport"/>
    <property type="evidence" value="ECO:0007669"/>
    <property type="project" value="UniProtKB-ARBA"/>
</dbReference>
<dbReference type="InterPro" id="IPR015853">
    <property type="entry name" value="ABC_transpr_FbpC"/>
</dbReference>
<keyword evidence="7" id="KW-0406">Ion transport</keyword>
<dbReference type="GO" id="GO:0016887">
    <property type="term" value="F:ATP hydrolysis activity"/>
    <property type="evidence" value="ECO:0007669"/>
    <property type="project" value="InterPro"/>
</dbReference>
<keyword evidence="5" id="KW-0067">ATP-binding</keyword>
<evidence type="ECO:0000313" key="10">
    <source>
        <dbReference type="EMBL" id="PCJ39511.1"/>
    </source>
</evidence>
<comment type="caution">
    <text evidence="10">The sequence shown here is derived from an EMBL/GenBank/DDBJ whole genome shotgun (WGS) entry which is preliminary data.</text>
</comment>
<accession>A0A2A5C7Q5</accession>
<keyword evidence="1" id="KW-0813">Transport</keyword>
<evidence type="ECO:0000256" key="4">
    <source>
        <dbReference type="ARBA" id="ARBA00022741"/>
    </source>
</evidence>
<dbReference type="SUPFAM" id="SSF52540">
    <property type="entry name" value="P-loop containing nucleoside triphosphate hydrolases"/>
    <property type="match status" value="1"/>
</dbReference>
<gene>
    <name evidence="10" type="ORF">COA71_13725</name>
</gene>
<name>A0A2A5C7Q5_9GAMM</name>
<dbReference type="InterPro" id="IPR050093">
    <property type="entry name" value="ABC_SmlMolc_Importer"/>
</dbReference>
<dbReference type="AlphaFoldDB" id="A0A2A5C7Q5"/>
<dbReference type="Pfam" id="PF00005">
    <property type="entry name" value="ABC_tran"/>
    <property type="match status" value="1"/>
</dbReference>
<keyword evidence="2" id="KW-1003">Cell membrane</keyword>
<evidence type="ECO:0000259" key="9">
    <source>
        <dbReference type="PROSITE" id="PS50893"/>
    </source>
</evidence>
<dbReference type="EMBL" id="NVWI01000014">
    <property type="protein sequence ID" value="PCJ39511.1"/>
    <property type="molecule type" value="Genomic_DNA"/>
</dbReference>
<dbReference type="InterPro" id="IPR017871">
    <property type="entry name" value="ABC_transporter-like_CS"/>
</dbReference>
<evidence type="ECO:0000256" key="6">
    <source>
        <dbReference type="ARBA" id="ARBA00023004"/>
    </source>
</evidence>
<dbReference type="Gene3D" id="3.40.50.300">
    <property type="entry name" value="P-loop containing nucleotide triphosphate hydrolases"/>
    <property type="match status" value="1"/>
</dbReference>
<dbReference type="InterPro" id="IPR027417">
    <property type="entry name" value="P-loop_NTPase"/>
</dbReference>
<dbReference type="GO" id="GO:0015408">
    <property type="term" value="F:ABC-type ferric iron transporter activity"/>
    <property type="evidence" value="ECO:0007669"/>
    <property type="project" value="InterPro"/>
</dbReference>
<feature type="domain" description="ABC transporter" evidence="9">
    <location>
        <begin position="5"/>
        <end position="237"/>
    </location>
</feature>
<dbReference type="PANTHER" id="PTHR42781">
    <property type="entry name" value="SPERMIDINE/PUTRESCINE IMPORT ATP-BINDING PROTEIN POTA"/>
    <property type="match status" value="1"/>
</dbReference>
<evidence type="ECO:0000256" key="8">
    <source>
        <dbReference type="ARBA" id="ARBA00023136"/>
    </source>
</evidence>
<protein>
    <recommendedName>
        <fullName evidence="9">ABC transporter domain-containing protein</fullName>
    </recommendedName>
</protein>
<dbReference type="PROSITE" id="PS50893">
    <property type="entry name" value="ABC_TRANSPORTER_2"/>
    <property type="match status" value="1"/>
</dbReference>
<keyword evidence="8" id="KW-0472">Membrane</keyword>
<sequence>MSNLLNVKQISCRYDDKVIIPELSFSVKQGQIVSLLGPSGCGKTTALRAIAGFEPVYSGEIELAGRVLSTPSDTLVPEKRKVGMVFQDYALFPHLNVNDNIAFGIQDTDKTERANKVAELLDMIKLQDYANYYPHQLSGGQQQRVALARALAPSPVILLLDEPFSNLDTELRRSLSLEVRDILKQNDITAILVTHDQTEAFAVADEIGILNEGVLQQWGEPQTLHQQPANDFVAKFMGIPTS</sequence>
<dbReference type="PANTHER" id="PTHR42781:SF4">
    <property type="entry name" value="SPERMIDINE_PUTRESCINE IMPORT ATP-BINDING PROTEIN POTA"/>
    <property type="match status" value="1"/>
</dbReference>
<keyword evidence="4" id="KW-0547">Nucleotide-binding</keyword>
<evidence type="ECO:0000256" key="5">
    <source>
        <dbReference type="ARBA" id="ARBA00022840"/>
    </source>
</evidence>
<keyword evidence="3" id="KW-0410">Iron transport</keyword>
<organism evidence="10 11">
    <name type="scientific">SAR86 cluster bacterium</name>
    <dbReference type="NCBI Taxonomy" id="2030880"/>
    <lineage>
        <taxon>Bacteria</taxon>
        <taxon>Pseudomonadati</taxon>
        <taxon>Pseudomonadota</taxon>
        <taxon>Gammaproteobacteria</taxon>
        <taxon>SAR86 cluster</taxon>
    </lineage>
</organism>
<evidence type="ECO:0000313" key="11">
    <source>
        <dbReference type="Proteomes" id="UP000228987"/>
    </source>
</evidence>
<evidence type="ECO:0000256" key="1">
    <source>
        <dbReference type="ARBA" id="ARBA00022448"/>
    </source>
</evidence>